<dbReference type="Gene3D" id="2.60.40.4150">
    <property type="entry name" value="Type VI secretion system, lipoprotein SciN"/>
    <property type="match status" value="1"/>
</dbReference>
<keyword evidence="1" id="KW-0449">Lipoprotein</keyword>
<name>A0ABY4ALV0_9BURK</name>
<sequence length="250" mass="27474">MNSLYEMLSDGSCMRTLLNRLVLVVLMVLMAASLAGCGMTGPSKEDKQDKAKAEVKWPYAQNGIMIELASDVDLNFYANRAHTLVLGVLQFDDEKAFPKLLTQPADLMKALTSGNLPTGALQLDRYVVSPDARLLLEIDRVQDAKFVGIVAGYYQFDVTRSARYFRIPLNMQSSGIITKDYKAEPSVLALRLALGSQRIVNAESLTHDADAPPQPKEEVSLTNDNLQINLSPEVMNQAAQRAGSLIRLGK</sequence>
<reference evidence="1 2" key="1">
    <citation type="submission" date="2020-11" db="EMBL/GenBank/DDBJ databases">
        <title>Algicoccus daihaiensis sp.nov., isolated from Daihai Lake in Inner Mongolia.</title>
        <authorList>
            <person name="Kai J."/>
        </authorList>
    </citation>
    <scope>NUCLEOTIDE SEQUENCE [LARGE SCALE GENOMIC DNA]</scope>
    <source>
        <strain evidence="2">f23</strain>
    </source>
</reference>
<evidence type="ECO:0000313" key="2">
    <source>
        <dbReference type="Proteomes" id="UP000831607"/>
    </source>
</evidence>
<evidence type="ECO:0000313" key="1">
    <source>
        <dbReference type="EMBL" id="UOD50065.1"/>
    </source>
</evidence>
<dbReference type="Proteomes" id="UP000831607">
    <property type="component" value="Chromosome"/>
</dbReference>
<dbReference type="Pfam" id="PF12790">
    <property type="entry name" value="T6SS-SciN"/>
    <property type="match status" value="1"/>
</dbReference>
<protein>
    <submittedName>
        <fullName evidence="1">Type VI secretion lipoprotein TssJ</fullName>
    </submittedName>
</protein>
<organism evidence="1 2">
    <name type="scientific">Orrella daihaiensis</name>
    <dbReference type="NCBI Taxonomy" id="2782176"/>
    <lineage>
        <taxon>Bacteria</taxon>
        <taxon>Pseudomonadati</taxon>
        <taxon>Pseudomonadota</taxon>
        <taxon>Betaproteobacteria</taxon>
        <taxon>Burkholderiales</taxon>
        <taxon>Alcaligenaceae</taxon>
        <taxon>Orrella</taxon>
    </lineage>
</organism>
<accession>A0ABY4ALV0</accession>
<dbReference type="EMBL" id="CP063982">
    <property type="protein sequence ID" value="UOD50065.1"/>
    <property type="molecule type" value="Genomic_DNA"/>
</dbReference>
<keyword evidence="2" id="KW-1185">Reference proteome</keyword>
<proteinExistence type="predicted"/>
<dbReference type="InterPro" id="IPR017734">
    <property type="entry name" value="T6SS_SciN"/>
</dbReference>
<dbReference type="InterPro" id="IPR038706">
    <property type="entry name" value="Type_VI_SciN-like_sf"/>
</dbReference>
<gene>
    <name evidence="1" type="ORF">DHf2319_11585</name>
</gene>
<dbReference type="RefSeq" id="WP_243478462.1">
    <property type="nucleotide sequence ID" value="NZ_CP063982.1"/>
</dbReference>